<comment type="function">
    <text evidence="1">Secreted metalloproteinase that allows assimilation of proteinaceous substrates.</text>
</comment>
<feature type="domain" description="Peptidase M43 pregnancy-associated plasma-A" evidence="12">
    <location>
        <begin position="519"/>
        <end position="610"/>
    </location>
</feature>
<accession>A0AAV9TCY9</accession>
<keyword evidence="3" id="KW-0645">Protease</keyword>
<feature type="compositionally biased region" description="Low complexity" evidence="10">
    <location>
        <begin position="78"/>
        <end position="90"/>
    </location>
</feature>
<dbReference type="InterPro" id="IPR008754">
    <property type="entry name" value="Peptidase_M43"/>
</dbReference>
<dbReference type="GO" id="GO:0046872">
    <property type="term" value="F:metal ion binding"/>
    <property type="evidence" value="ECO:0007669"/>
    <property type="project" value="UniProtKB-KW"/>
</dbReference>
<evidence type="ECO:0000313" key="13">
    <source>
        <dbReference type="EMBL" id="KAK6218587.1"/>
    </source>
</evidence>
<evidence type="ECO:0000256" key="10">
    <source>
        <dbReference type="SAM" id="MobiDB-lite"/>
    </source>
</evidence>
<dbReference type="EMBL" id="JASAOK010000033">
    <property type="protein sequence ID" value="KAK6218587.1"/>
    <property type="molecule type" value="Genomic_DNA"/>
</dbReference>
<evidence type="ECO:0000256" key="3">
    <source>
        <dbReference type="ARBA" id="ARBA00022670"/>
    </source>
</evidence>
<evidence type="ECO:0000256" key="7">
    <source>
        <dbReference type="ARBA" id="ARBA00022833"/>
    </source>
</evidence>
<evidence type="ECO:0000259" key="12">
    <source>
        <dbReference type="Pfam" id="PF05572"/>
    </source>
</evidence>
<keyword evidence="9" id="KW-1015">Disulfide bond</keyword>
<comment type="similarity">
    <text evidence="2">Belongs to the peptidase M43B family.</text>
</comment>
<dbReference type="Proteomes" id="UP001327957">
    <property type="component" value="Unassembled WGS sequence"/>
</dbReference>
<feature type="compositionally biased region" description="Polar residues" evidence="10">
    <location>
        <begin position="96"/>
        <end position="122"/>
    </location>
</feature>
<evidence type="ECO:0000256" key="1">
    <source>
        <dbReference type="ARBA" id="ARBA00003174"/>
    </source>
</evidence>
<feature type="compositionally biased region" description="Low complexity" evidence="10">
    <location>
        <begin position="19"/>
        <end position="47"/>
    </location>
</feature>
<feature type="region of interest" description="Disordered" evidence="10">
    <location>
        <begin position="19"/>
        <end position="256"/>
    </location>
</feature>
<evidence type="ECO:0000256" key="5">
    <source>
        <dbReference type="ARBA" id="ARBA00022729"/>
    </source>
</evidence>
<dbReference type="Pfam" id="PF05572">
    <property type="entry name" value="Peptidase_M43"/>
    <property type="match status" value="1"/>
</dbReference>
<sequence length="689" mass="73021">MRIPQLVVAVLALAAGACAQDSSSPPTPDAPSTIVAAPSASQSSQAAAPPPSIQPTSQQVLPTSAPAGTDGPLSTAQPSVRPDSPSVSRPRPAESASAQISDNPSPISRQEPQGSTPPNSSDGARIQGGPTTPAGVPAVSSREPAVSSREPAVSSREPAVSSREPAVSSRGGDRAPEPSSNIPISNTIQGTRVQSDSPQEPSGSVASGQGQPSIAATTVGPQVSGVRGVNGTIGTASARSSGAGSPGADGATNTGLSPELATTVAFAAQPSDAFRAVNETAVQAMPESTEPTPPDVSSPDQFHAELTVNIPEKAINEKNAKAIAVLETAYFEYFVNKDPAPVDKGKISIPDSISQCQNKYSEKLTRRKGLVDEVLDWVPLLSRDLRGFQNCRAVDSLEVGVYFHYMRASGTAERPNELESRVDTLNEALGAVRINFRFMALNWWEPKANEDWSKVTRHEGKLEEWQRRTRAPGKLVLTVWIVNGLRTSQKDNQELNSYATFPNEKLDDADGIVIEEARVQGGDATTLIHDVGHWLGLGHTFDVANQECVVQDGLTNATQTSGNRDVLYQCSQVTCAGGPAVEINNYMSYSSCRGKTPRDGFTTDQKARMFANALQFRRGYGTGECMPDGTAAVKKRSSMQDLLEGKCPDVDKQANILMNTPHSPAATVERSWSKLWAGLAAPWVLMTFF</sequence>
<keyword evidence="8" id="KW-0482">Metalloprotease</keyword>
<organism evidence="13 14">
    <name type="scientific">Colletotrichum tabaci</name>
    <dbReference type="NCBI Taxonomy" id="1209068"/>
    <lineage>
        <taxon>Eukaryota</taxon>
        <taxon>Fungi</taxon>
        <taxon>Dikarya</taxon>
        <taxon>Ascomycota</taxon>
        <taxon>Pezizomycotina</taxon>
        <taxon>Sordariomycetes</taxon>
        <taxon>Hypocreomycetidae</taxon>
        <taxon>Glomerellales</taxon>
        <taxon>Glomerellaceae</taxon>
        <taxon>Colletotrichum</taxon>
        <taxon>Colletotrichum destructivum species complex</taxon>
    </lineage>
</organism>
<keyword evidence="14" id="KW-1185">Reference proteome</keyword>
<evidence type="ECO:0000256" key="6">
    <source>
        <dbReference type="ARBA" id="ARBA00022801"/>
    </source>
</evidence>
<evidence type="ECO:0000256" key="9">
    <source>
        <dbReference type="ARBA" id="ARBA00023157"/>
    </source>
</evidence>
<feature type="compositionally biased region" description="Polar residues" evidence="10">
    <location>
        <begin position="178"/>
        <end position="221"/>
    </location>
</feature>
<keyword evidence="6" id="KW-0378">Hydrolase</keyword>
<keyword evidence="5 11" id="KW-0732">Signal</keyword>
<dbReference type="SUPFAM" id="SSF55486">
    <property type="entry name" value="Metalloproteases ('zincins'), catalytic domain"/>
    <property type="match status" value="1"/>
</dbReference>
<name>A0AAV9TCY9_9PEZI</name>
<gene>
    <name evidence="13" type="ORF">QIS74_06467</name>
</gene>
<dbReference type="AlphaFoldDB" id="A0AAV9TCY9"/>
<dbReference type="PANTHER" id="PTHR47466">
    <property type="match status" value="1"/>
</dbReference>
<dbReference type="GO" id="GO:0006508">
    <property type="term" value="P:proteolysis"/>
    <property type="evidence" value="ECO:0007669"/>
    <property type="project" value="UniProtKB-KW"/>
</dbReference>
<dbReference type="Gene3D" id="3.40.390.10">
    <property type="entry name" value="Collagenase (Catalytic Domain)"/>
    <property type="match status" value="1"/>
</dbReference>
<evidence type="ECO:0000256" key="2">
    <source>
        <dbReference type="ARBA" id="ARBA00008721"/>
    </source>
</evidence>
<evidence type="ECO:0000313" key="14">
    <source>
        <dbReference type="Proteomes" id="UP001327957"/>
    </source>
</evidence>
<feature type="chain" id="PRO_5043631349" description="Peptidase M43 pregnancy-associated plasma-A domain-containing protein" evidence="11">
    <location>
        <begin position="20"/>
        <end position="689"/>
    </location>
</feature>
<dbReference type="PANTHER" id="PTHR47466:SF1">
    <property type="entry name" value="METALLOPROTEASE MEP1 (AFU_ORTHOLOGUE AFUA_1G07730)-RELATED"/>
    <property type="match status" value="1"/>
</dbReference>
<dbReference type="PROSITE" id="PS51257">
    <property type="entry name" value="PROKAR_LIPOPROTEIN"/>
    <property type="match status" value="1"/>
</dbReference>
<dbReference type="GO" id="GO:0008237">
    <property type="term" value="F:metallopeptidase activity"/>
    <property type="evidence" value="ECO:0007669"/>
    <property type="project" value="UniProtKB-KW"/>
</dbReference>
<feature type="signal peptide" evidence="11">
    <location>
        <begin position="1"/>
        <end position="19"/>
    </location>
</feature>
<dbReference type="InterPro" id="IPR024079">
    <property type="entry name" value="MetalloPept_cat_dom_sf"/>
</dbReference>
<evidence type="ECO:0000256" key="4">
    <source>
        <dbReference type="ARBA" id="ARBA00022723"/>
    </source>
</evidence>
<evidence type="ECO:0000256" key="8">
    <source>
        <dbReference type="ARBA" id="ARBA00023049"/>
    </source>
</evidence>
<comment type="caution">
    <text evidence="13">The sequence shown here is derived from an EMBL/GenBank/DDBJ whole genome shotgun (WGS) entry which is preliminary data.</text>
</comment>
<keyword evidence="7" id="KW-0862">Zinc</keyword>
<keyword evidence="4" id="KW-0479">Metal-binding</keyword>
<protein>
    <recommendedName>
        <fullName evidence="12">Peptidase M43 pregnancy-associated plasma-A domain-containing protein</fullName>
    </recommendedName>
</protein>
<feature type="compositionally biased region" description="Low complexity" evidence="10">
    <location>
        <begin position="232"/>
        <end position="252"/>
    </location>
</feature>
<reference evidence="13 14" key="1">
    <citation type="submission" date="2023-04" db="EMBL/GenBank/DDBJ databases">
        <title>Colletotrichum tabacum stain YC1 causing leaf anthracnose on Nicotiana tabacum(L.) cv.</title>
        <authorList>
            <person name="Ji Z."/>
            <person name="Wang M."/>
            <person name="Zhang J."/>
            <person name="Wang N."/>
            <person name="Zhou Z."/>
        </authorList>
    </citation>
    <scope>NUCLEOTIDE SEQUENCE [LARGE SCALE GENOMIC DNA]</scope>
    <source>
        <strain evidence="13 14">YC1</strain>
    </source>
</reference>
<evidence type="ECO:0000256" key="11">
    <source>
        <dbReference type="SAM" id="SignalP"/>
    </source>
</evidence>
<proteinExistence type="inferred from homology"/>